<sequence length="288" mass="30724">MGRMLTLYGWRAYAIPVLAVLTVLLIASSAGCNPFARTASTDVATSGADFGSRVPNPAAGTAPVGAPTGRISGPIPAAYELPAGGRYTPKGLNTWHVVPGTVAKFGKGTQQTFTYKIAVEDGMNMAALGGDQAFAAMVDNTLQNPQSWIHDTQIAFRRVDKGDSDFTISLTSPLTTRDACGYTIAAETSCYNPELSRVVLNEARWVRGAVAFQGDIRAYRQYQINHEVGHAIGYPDHVACPANGALAPIMMQQSFGVGNRDIFALDKSTQYNNNNVCKPNSWPYPGAS</sequence>
<accession>A0ABP8KGQ5</accession>
<evidence type="ECO:0000259" key="1">
    <source>
        <dbReference type="Pfam" id="PF11350"/>
    </source>
</evidence>
<keyword evidence="3" id="KW-1185">Reference proteome</keyword>
<comment type="caution">
    <text evidence="2">The sequence shown here is derived from an EMBL/GenBank/DDBJ whole genome shotgun (WGS) entry which is preliminary data.</text>
</comment>
<evidence type="ECO:0000313" key="2">
    <source>
        <dbReference type="EMBL" id="GAA4406328.1"/>
    </source>
</evidence>
<protein>
    <submittedName>
        <fullName evidence="2">DUF3152 domain-containing protein</fullName>
    </submittedName>
</protein>
<proteinExistence type="predicted"/>
<dbReference type="EMBL" id="BAABFR010000154">
    <property type="protein sequence ID" value="GAA4406328.1"/>
    <property type="molecule type" value="Genomic_DNA"/>
</dbReference>
<dbReference type="Proteomes" id="UP001500635">
    <property type="component" value="Unassembled WGS sequence"/>
</dbReference>
<dbReference type="Pfam" id="PF11350">
    <property type="entry name" value="DUF3152"/>
    <property type="match status" value="1"/>
</dbReference>
<organism evidence="2 3">
    <name type="scientific">Tsukamurella soli</name>
    <dbReference type="NCBI Taxonomy" id="644556"/>
    <lineage>
        <taxon>Bacteria</taxon>
        <taxon>Bacillati</taxon>
        <taxon>Actinomycetota</taxon>
        <taxon>Actinomycetes</taxon>
        <taxon>Mycobacteriales</taxon>
        <taxon>Tsukamurellaceae</taxon>
        <taxon>Tsukamurella</taxon>
    </lineage>
</organism>
<dbReference type="SUPFAM" id="SSF55486">
    <property type="entry name" value="Metalloproteases ('zincins'), catalytic domain"/>
    <property type="match status" value="1"/>
</dbReference>
<gene>
    <name evidence="2" type="ORF">GCM10023147_49880</name>
</gene>
<reference evidence="3" key="1">
    <citation type="journal article" date="2019" name="Int. J. Syst. Evol. Microbiol.">
        <title>The Global Catalogue of Microorganisms (GCM) 10K type strain sequencing project: providing services to taxonomists for standard genome sequencing and annotation.</title>
        <authorList>
            <consortium name="The Broad Institute Genomics Platform"/>
            <consortium name="The Broad Institute Genome Sequencing Center for Infectious Disease"/>
            <person name="Wu L."/>
            <person name="Ma J."/>
        </authorList>
    </citation>
    <scope>NUCLEOTIDE SEQUENCE [LARGE SCALE GENOMIC DNA]</scope>
    <source>
        <strain evidence="3">JCM 17688</strain>
    </source>
</reference>
<name>A0ABP8KGQ5_9ACTN</name>
<dbReference type="InterPro" id="IPR022603">
    <property type="entry name" value="DUF3152"/>
</dbReference>
<feature type="domain" description="DUF3152" evidence="1">
    <location>
        <begin position="81"/>
        <end position="285"/>
    </location>
</feature>
<evidence type="ECO:0000313" key="3">
    <source>
        <dbReference type="Proteomes" id="UP001500635"/>
    </source>
</evidence>
<dbReference type="PROSITE" id="PS51257">
    <property type="entry name" value="PROKAR_LIPOPROTEIN"/>
    <property type="match status" value="1"/>
</dbReference>